<reference evidence="6" key="1">
    <citation type="submission" date="2015-07" db="EMBL/GenBank/DDBJ databases">
        <title>Genome Of Nitrogen-Fixing Cyanobacterium Nostoc piscinale CENA21 From Solimoes/Amazon River Floodplain Sediments And Comparative Genomics To Uncover Biosynthetic Natural Products Potential.</title>
        <authorList>
            <person name="Leao T.F."/>
            <person name="Leao P.N."/>
            <person name="Guimaraes P.I."/>
            <person name="de Melo A.G.C."/>
            <person name="Ramos R.T.J."/>
            <person name="Silva A."/>
            <person name="Fiore M.F."/>
            <person name="Schneider M.P.C."/>
        </authorList>
    </citation>
    <scope>NUCLEOTIDE SEQUENCE [LARGE SCALE GENOMIC DNA]</scope>
    <source>
        <strain evidence="6">CENA21</strain>
    </source>
</reference>
<keyword evidence="1 5" id="KW-0378">Hydrolase</keyword>
<dbReference type="EMBL" id="CP012036">
    <property type="protein sequence ID" value="ALF54556.1"/>
    <property type="molecule type" value="Genomic_DNA"/>
</dbReference>
<dbReference type="GO" id="GO:0016042">
    <property type="term" value="P:lipid catabolic process"/>
    <property type="evidence" value="ECO:0007669"/>
    <property type="project" value="UniProtKB-KW"/>
</dbReference>
<dbReference type="Gene3D" id="3.40.50.1820">
    <property type="entry name" value="alpha/beta hydrolase"/>
    <property type="match status" value="1"/>
</dbReference>
<evidence type="ECO:0000313" key="5">
    <source>
        <dbReference type="EMBL" id="ALF54556.1"/>
    </source>
</evidence>
<proteinExistence type="predicted"/>
<sequence>MAVSLQFPKNNPCKKKPLQGLLFSASLVLGWGWAIPATLAAETVTIRFGPFQQSVAIADIEKFAKTGALSQTLQAYESIFTPELRGLLNRRVQVDPKFADKFVDELVLLPQGKQLITSLAAAIPGSTVESLQATMSIGLRQVNGLSVVSFLKAYPTENIDLDATQILQIATEFNPNNLQSQALGSILARNLTVKTNTPFQPSFDPAATGTEVVEQQTLTLQDKQRQRSIPVDIYWSQKTDTTAPLVVISHGFGANRRFASYLARHLASYGITVAAIEHPGSNGVAINNAANQGNLAKLLPAKEFIERPKDVSFLLNELANLNKQPGQLQGKLNTEKVTVIGHSLGGYTALALVGGEINLEQVRQFCKTSLSVVDPLGDWLQCAAASLKENKLQLRDERVKSAIALNPLTGKLFGKQGLSRINKPVLILTSTEDALTPALTHQIRPFTQLRGNKYLLTAIGATHLSILDPTYSAGEAATIVKEKRGTETQALRQLLRGVSLAFVKQLTPEAKTYQPFLTAAYAQSLSTPEIPLRLNCDLPSNVKPWLDLAVK</sequence>
<evidence type="ECO:0000256" key="1">
    <source>
        <dbReference type="ARBA" id="ARBA00022801"/>
    </source>
</evidence>
<dbReference type="PATRIC" id="fig|224013.5.peg.4685"/>
<dbReference type="STRING" id="224013.ACX27_19615"/>
<dbReference type="Pfam" id="PF03403">
    <property type="entry name" value="PAF-AH_p_II"/>
    <property type="match status" value="2"/>
</dbReference>
<organism evidence="5 6">
    <name type="scientific">Nostoc piscinale CENA21</name>
    <dbReference type="NCBI Taxonomy" id="224013"/>
    <lineage>
        <taxon>Bacteria</taxon>
        <taxon>Bacillati</taxon>
        <taxon>Cyanobacteriota</taxon>
        <taxon>Cyanophyceae</taxon>
        <taxon>Nostocales</taxon>
        <taxon>Nostocaceae</taxon>
        <taxon>Nostoc</taxon>
    </lineage>
</organism>
<reference evidence="5 6" key="2">
    <citation type="journal article" date="2016" name="Genome Announc.">
        <title>Draft Genome Sequence of the N2-Fixing Cyanobacterium Nostoc piscinale CENA21, Isolated from the Brazilian Amazon Floodplain.</title>
        <authorList>
            <person name="Leao T."/>
            <person name="Guimaraes P.I."/>
            <person name="de Melo A.G."/>
            <person name="Ramos R.T."/>
            <person name="Leao P.N."/>
            <person name="Silva A."/>
            <person name="Fiore M.F."/>
            <person name="Schneider M.P."/>
        </authorList>
    </citation>
    <scope>NUCLEOTIDE SEQUENCE [LARGE SCALE GENOMIC DNA]</scope>
    <source>
        <strain evidence="5 6">CENA21</strain>
    </source>
</reference>
<dbReference type="SUPFAM" id="SSF53474">
    <property type="entry name" value="alpha/beta-Hydrolases"/>
    <property type="match status" value="1"/>
</dbReference>
<protein>
    <submittedName>
        <fullName evidence="5">Dienelactone hydrolase</fullName>
    </submittedName>
</protein>
<dbReference type="KEGG" id="npz:ACX27_19615"/>
<evidence type="ECO:0000259" key="4">
    <source>
        <dbReference type="Pfam" id="PF07176"/>
    </source>
</evidence>
<dbReference type="Pfam" id="PF07176">
    <property type="entry name" value="DUF1400"/>
    <property type="match status" value="1"/>
</dbReference>
<gene>
    <name evidence="5" type="ORF">ACX27_19615</name>
</gene>
<dbReference type="OrthoDB" id="422423at2"/>
<keyword evidence="6" id="KW-1185">Reference proteome</keyword>
<evidence type="ECO:0000256" key="3">
    <source>
        <dbReference type="ARBA" id="ARBA00023098"/>
    </source>
</evidence>
<evidence type="ECO:0000313" key="6">
    <source>
        <dbReference type="Proteomes" id="UP000062645"/>
    </source>
</evidence>
<feature type="domain" description="DUF1400" evidence="4">
    <location>
        <begin position="40"/>
        <end position="162"/>
    </location>
</feature>
<dbReference type="InterPro" id="IPR010802">
    <property type="entry name" value="DUF1400"/>
</dbReference>
<keyword evidence="2" id="KW-0442">Lipid degradation</keyword>
<keyword evidence="3" id="KW-0443">Lipid metabolism</keyword>
<dbReference type="Proteomes" id="UP000062645">
    <property type="component" value="Chromosome"/>
</dbReference>
<name>A0A0M4TWB4_9NOSO</name>
<dbReference type="GO" id="GO:0003847">
    <property type="term" value="F:1-alkyl-2-acetylglycerophosphocholine esterase activity"/>
    <property type="evidence" value="ECO:0007669"/>
    <property type="project" value="TreeGrafter"/>
</dbReference>
<evidence type="ECO:0000256" key="2">
    <source>
        <dbReference type="ARBA" id="ARBA00022963"/>
    </source>
</evidence>
<dbReference type="PANTHER" id="PTHR10272:SF13">
    <property type="entry name" value="POLY(ETHYLENE TEREPHTHALATE) HYDROLASE"/>
    <property type="match status" value="1"/>
</dbReference>
<dbReference type="PANTHER" id="PTHR10272">
    <property type="entry name" value="PLATELET-ACTIVATING FACTOR ACETYLHYDROLASE"/>
    <property type="match status" value="1"/>
</dbReference>
<dbReference type="InterPro" id="IPR029058">
    <property type="entry name" value="AB_hydrolase_fold"/>
</dbReference>
<accession>A0A0M4TWB4</accession>
<dbReference type="AlphaFoldDB" id="A0A0M4TWB4"/>
<dbReference type="RefSeq" id="WP_062295088.1">
    <property type="nucleotide sequence ID" value="NZ_CP012036.1"/>
</dbReference>